<sequence>MNEGTKRDQHSRCAYACDDGTGSLAPISSTIINPYPLAQSILAYTLTSPRPRTRLTPSMVSPILTPHQRFHHMECYPPSYPHRGRVPVLQQ</sequence>
<dbReference type="AlphaFoldDB" id="A0A9W4UJJ5"/>
<comment type="caution">
    <text evidence="1">The sequence shown here is derived from an EMBL/GenBank/DDBJ whole genome shotgun (WGS) entry which is preliminary data.</text>
</comment>
<keyword evidence="2" id="KW-1185">Reference proteome</keyword>
<reference evidence="1" key="1">
    <citation type="submission" date="2023-01" db="EMBL/GenBank/DDBJ databases">
        <authorList>
            <person name="Van Ghelder C."/>
            <person name="Rancurel C."/>
        </authorList>
    </citation>
    <scope>NUCLEOTIDE SEQUENCE</scope>
    <source>
        <strain evidence="1">CNCM I-4278</strain>
    </source>
</reference>
<protein>
    <submittedName>
        <fullName evidence="1">Uncharacterized protein</fullName>
    </submittedName>
</protein>
<dbReference type="EMBL" id="CAOQHR010000005">
    <property type="protein sequence ID" value="CAI6335428.1"/>
    <property type="molecule type" value="Genomic_DNA"/>
</dbReference>
<evidence type="ECO:0000313" key="2">
    <source>
        <dbReference type="Proteomes" id="UP001152607"/>
    </source>
</evidence>
<organism evidence="1 2">
    <name type="scientific">Periconia digitata</name>
    <dbReference type="NCBI Taxonomy" id="1303443"/>
    <lineage>
        <taxon>Eukaryota</taxon>
        <taxon>Fungi</taxon>
        <taxon>Dikarya</taxon>
        <taxon>Ascomycota</taxon>
        <taxon>Pezizomycotina</taxon>
        <taxon>Dothideomycetes</taxon>
        <taxon>Pleosporomycetidae</taxon>
        <taxon>Pleosporales</taxon>
        <taxon>Massarineae</taxon>
        <taxon>Periconiaceae</taxon>
        <taxon>Periconia</taxon>
    </lineage>
</organism>
<name>A0A9W4UJJ5_9PLEO</name>
<proteinExistence type="predicted"/>
<gene>
    <name evidence="1" type="ORF">PDIGIT_LOCUS8509</name>
</gene>
<accession>A0A9W4UJJ5</accession>
<dbReference type="Proteomes" id="UP001152607">
    <property type="component" value="Unassembled WGS sequence"/>
</dbReference>
<evidence type="ECO:0000313" key="1">
    <source>
        <dbReference type="EMBL" id="CAI6335428.1"/>
    </source>
</evidence>